<dbReference type="EMBL" id="JACJTU010000014">
    <property type="protein sequence ID" value="MBD2735469.1"/>
    <property type="molecule type" value="Genomic_DNA"/>
</dbReference>
<evidence type="ECO:0000313" key="2">
    <source>
        <dbReference type="Proteomes" id="UP000637383"/>
    </source>
</evidence>
<comment type="caution">
    <text evidence="1">The sequence shown here is derived from an EMBL/GenBank/DDBJ whole genome shotgun (WGS) entry which is preliminary data.</text>
</comment>
<keyword evidence="2" id="KW-1185">Reference proteome</keyword>
<gene>
    <name evidence="1" type="ORF">H6H03_16465</name>
</gene>
<protein>
    <submittedName>
        <fullName evidence="1">Uncharacterized protein</fullName>
    </submittedName>
</protein>
<sequence>MVTQDNGICRQACFVGILNPELPEVLDNSNLRIVAKIWLLLRIYQ</sequence>
<reference evidence="1 2" key="1">
    <citation type="journal article" date="2020" name="ISME J.">
        <title>Comparative genomics reveals insights into cyanobacterial evolution and habitat adaptation.</title>
        <authorList>
            <person name="Chen M.Y."/>
            <person name="Teng W.K."/>
            <person name="Zhao L."/>
            <person name="Hu C.X."/>
            <person name="Zhou Y.K."/>
            <person name="Han B.P."/>
            <person name="Song L.R."/>
            <person name="Shu W.S."/>
        </authorList>
    </citation>
    <scope>NUCLEOTIDE SEQUENCE [LARGE SCALE GENOMIC DNA]</scope>
    <source>
        <strain evidence="1 2">FACHB-159</strain>
    </source>
</reference>
<accession>A0ABR8K7J4</accession>
<evidence type="ECO:0000313" key="1">
    <source>
        <dbReference type="EMBL" id="MBD2735469.1"/>
    </source>
</evidence>
<name>A0ABR8K7J4_9NOSO</name>
<proteinExistence type="predicted"/>
<dbReference type="Proteomes" id="UP000637383">
    <property type="component" value="Unassembled WGS sequence"/>
</dbReference>
<organism evidence="1 2">
    <name type="scientific">Nostoc paludosum FACHB-159</name>
    <dbReference type="NCBI Taxonomy" id="2692908"/>
    <lineage>
        <taxon>Bacteria</taxon>
        <taxon>Bacillati</taxon>
        <taxon>Cyanobacteriota</taxon>
        <taxon>Cyanophyceae</taxon>
        <taxon>Nostocales</taxon>
        <taxon>Nostocaceae</taxon>
        <taxon>Nostoc</taxon>
    </lineage>
</organism>